<gene>
    <name evidence="1" type="ORF">BO97DRAFT_422628</name>
</gene>
<organism evidence="1 2">
    <name type="scientific">Aspergillus homomorphus (strain CBS 101889)</name>
    <dbReference type="NCBI Taxonomy" id="1450537"/>
    <lineage>
        <taxon>Eukaryota</taxon>
        <taxon>Fungi</taxon>
        <taxon>Dikarya</taxon>
        <taxon>Ascomycota</taxon>
        <taxon>Pezizomycotina</taxon>
        <taxon>Eurotiomycetes</taxon>
        <taxon>Eurotiomycetidae</taxon>
        <taxon>Eurotiales</taxon>
        <taxon>Aspergillaceae</taxon>
        <taxon>Aspergillus</taxon>
        <taxon>Aspergillus subgen. Circumdati</taxon>
    </lineage>
</organism>
<sequence>MARIDKRQNKEEECSTLYNTQDVDTLRAEMGAYHLQYVQDAVNDAEEDKRGATHGLAECLRTEMDKVIDKLSGALRPLLLKVLSAQIAED</sequence>
<dbReference type="VEuPathDB" id="FungiDB:BO97DRAFT_422628"/>
<name>A0A395I438_ASPHC</name>
<dbReference type="RefSeq" id="XP_025553891.1">
    <property type="nucleotide sequence ID" value="XM_025696808.1"/>
</dbReference>
<protein>
    <submittedName>
        <fullName evidence="1">Uncharacterized protein</fullName>
    </submittedName>
</protein>
<accession>A0A395I438</accession>
<dbReference type="STRING" id="1450537.A0A395I438"/>
<dbReference type="Proteomes" id="UP000248961">
    <property type="component" value="Unassembled WGS sequence"/>
</dbReference>
<dbReference type="AlphaFoldDB" id="A0A395I438"/>
<dbReference type="GeneID" id="37201097"/>
<evidence type="ECO:0000313" key="1">
    <source>
        <dbReference type="EMBL" id="RAL14737.1"/>
    </source>
</evidence>
<reference evidence="1 2" key="1">
    <citation type="submission" date="2018-02" db="EMBL/GenBank/DDBJ databases">
        <title>The genomes of Aspergillus section Nigri reveals drivers in fungal speciation.</title>
        <authorList>
            <consortium name="DOE Joint Genome Institute"/>
            <person name="Vesth T.C."/>
            <person name="Nybo J."/>
            <person name="Theobald S."/>
            <person name="Brandl J."/>
            <person name="Frisvad J.C."/>
            <person name="Nielsen K.F."/>
            <person name="Lyhne E.K."/>
            <person name="Kogle M.E."/>
            <person name="Kuo A."/>
            <person name="Riley R."/>
            <person name="Clum A."/>
            <person name="Nolan M."/>
            <person name="Lipzen A."/>
            <person name="Salamov A."/>
            <person name="Henrissat B."/>
            <person name="Wiebenga A."/>
            <person name="De vries R.P."/>
            <person name="Grigoriev I.V."/>
            <person name="Mortensen U.H."/>
            <person name="Andersen M.R."/>
            <person name="Baker S.E."/>
        </authorList>
    </citation>
    <scope>NUCLEOTIDE SEQUENCE [LARGE SCALE GENOMIC DNA]</scope>
    <source>
        <strain evidence="1 2">CBS 101889</strain>
    </source>
</reference>
<dbReference type="EMBL" id="KZ824274">
    <property type="protein sequence ID" value="RAL14737.1"/>
    <property type="molecule type" value="Genomic_DNA"/>
</dbReference>
<keyword evidence="2" id="KW-1185">Reference proteome</keyword>
<proteinExistence type="predicted"/>
<evidence type="ECO:0000313" key="2">
    <source>
        <dbReference type="Proteomes" id="UP000248961"/>
    </source>
</evidence>